<evidence type="ECO:0000313" key="6">
    <source>
        <dbReference type="Proteomes" id="UP000037558"/>
    </source>
</evidence>
<evidence type="ECO:0000256" key="3">
    <source>
        <dbReference type="RuleBase" id="RU003476"/>
    </source>
</evidence>
<protein>
    <recommendedName>
        <fullName evidence="4">Nudix hydrolase domain-containing protein</fullName>
    </recommendedName>
</protein>
<dbReference type="GO" id="GO:0016787">
    <property type="term" value="F:hydrolase activity"/>
    <property type="evidence" value="ECO:0007669"/>
    <property type="project" value="UniProtKB-KW"/>
</dbReference>
<dbReference type="AlphaFoldDB" id="A0A0M0L6F0"/>
<dbReference type="InterPro" id="IPR020084">
    <property type="entry name" value="NUDIX_hydrolase_CS"/>
</dbReference>
<comment type="similarity">
    <text evidence="3">Belongs to the Nudix hydrolase family.</text>
</comment>
<keyword evidence="6" id="KW-1185">Reference proteome</keyword>
<reference evidence="6" key="1">
    <citation type="submission" date="2015-08" db="EMBL/GenBank/DDBJ databases">
        <title>Fjat-14210 dsm16467.</title>
        <authorList>
            <person name="Liu B."/>
            <person name="Wang J."/>
            <person name="Zhu Y."/>
            <person name="Liu G."/>
            <person name="Chen Q."/>
            <person name="Chen Z."/>
            <person name="Lan J."/>
            <person name="Che J."/>
            <person name="Ge C."/>
            <person name="Shi H."/>
            <person name="Pan Z."/>
            <person name="Liu X."/>
        </authorList>
    </citation>
    <scope>NUCLEOTIDE SEQUENCE [LARGE SCALE GENOMIC DNA]</scope>
    <source>
        <strain evidence="6">DSM 16467</strain>
    </source>
</reference>
<sequence>MGYIMDLRKVVGSRPLLMVAANVILLDSENRLLLQLRTDNNCWALSGGSLEIDETLEEAAKREVYEETGLVVNELTLFHTFSGKEFYYEYPNGDQVYNVVSTYICRDYEGELNPDPVEVKDLRFFSLDELPSEISPPERPIIERFLKLYHTK</sequence>
<dbReference type="OrthoDB" id="9787476at2"/>
<feature type="domain" description="Nudix hydrolase" evidence="4">
    <location>
        <begin position="16"/>
        <end position="147"/>
    </location>
</feature>
<name>A0A0M0L6F0_9BACI</name>
<organism evidence="5 6">
    <name type="scientific">Priestia koreensis</name>
    <dbReference type="NCBI Taxonomy" id="284581"/>
    <lineage>
        <taxon>Bacteria</taxon>
        <taxon>Bacillati</taxon>
        <taxon>Bacillota</taxon>
        <taxon>Bacilli</taxon>
        <taxon>Bacillales</taxon>
        <taxon>Bacillaceae</taxon>
        <taxon>Priestia</taxon>
    </lineage>
</organism>
<dbReference type="PROSITE" id="PS00893">
    <property type="entry name" value="NUDIX_BOX"/>
    <property type="match status" value="1"/>
</dbReference>
<comment type="cofactor">
    <cofactor evidence="1">
        <name>Mg(2+)</name>
        <dbReference type="ChEBI" id="CHEBI:18420"/>
    </cofactor>
</comment>
<keyword evidence="2 3" id="KW-0378">Hydrolase</keyword>
<dbReference type="Proteomes" id="UP000037558">
    <property type="component" value="Unassembled WGS sequence"/>
</dbReference>
<dbReference type="Pfam" id="PF00293">
    <property type="entry name" value="NUDIX"/>
    <property type="match status" value="1"/>
</dbReference>
<evidence type="ECO:0000313" key="5">
    <source>
        <dbReference type="EMBL" id="KOO46655.1"/>
    </source>
</evidence>
<dbReference type="SUPFAM" id="SSF55811">
    <property type="entry name" value="Nudix"/>
    <property type="match status" value="1"/>
</dbReference>
<dbReference type="InterPro" id="IPR020476">
    <property type="entry name" value="Nudix_hydrolase"/>
</dbReference>
<evidence type="ECO:0000256" key="1">
    <source>
        <dbReference type="ARBA" id="ARBA00001946"/>
    </source>
</evidence>
<dbReference type="STRING" id="284581.AMD01_09680"/>
<dbReference type="CDD" id="cd04677">
    <property type="entry name" value="NUDIX_Hydrolase"/>
    <property type="match status" value="1"/>
</dbReference>
<dbReference type="PANTHER" id="PTHR43046">
    <property type="entry name" value="GDP-MANNOSE MANNOSYL HYDROLASE"/>
    <property type="match status" value="1"/>
</dbReference>
<comment type="caution">
    <text evidence="5">The sequence shown here is derived from an EMBL/GenBank/DDBJ whole genome shotgun (WGS) entry which is preliminary data.</text>
</comment>
<dbReference type="InterPro" id="IPR000086">
    <property type="entry name" value="NUDIX_hydrolase_dom"/>
</dbReference>
<dbReference type="Gene3D" id="3.90.79.10">
    <property type="entry name" value="Nucleoside Triphosphate Pyrophosphohydrolase"/>
    <property type="match status" value="1"/>
</dbReference>
<dbReference type="PATRIC" id="fig|284581.3.peg.2011"/>
<dbReference type="PANTHER" id="PTHR43046:SF2">
    <property type="entry name" value="8-OXO-DGTP DIPHOSPHATASE-RELATED"/>
    <property type="match status" value="1"/>
</dbReference>
<gene>
    <name evidence="5" type="ORF">AMD01_09680</name>
</gene>
<proteinExistence type="inferred from homology"/>
<dbReference type="EMBL" id="LILC01000013">
    <property type="protein sequence ID" value="KOO46655.1"/>
    <property type="molecule type" value="Genomic_DNA"/>
</dbReference>
<dbReference type="PRINTS" id="PR00502">
    <property type="entry name" value="NUDIXFAMILY"/>
</dbReference>
<dbReference type="PROSITE" id="PS51462">
    <property type="entry name" value="NUDIX"/>
    <property type="match status" value="1"/>
</dbReference>
<dbReference type="RefSeq" id="WP_053401750.1">
    <property type="nucleotide sequence ID" value="NZ_LILC01000013.1"/>
</dbReference>
<evidence type="ECO:0000259" key="4">
    <source>
        <dbReference type="PROSITE" id="PS51462"/>
    </source>
</evidence>
<dbReference type="InterPro" id="IPR015797">
    <property type="entry name" value="NUDIX_hydrolase-like_dom_sf"/>
</dbReference>
<evidence type="ECO:0000256" key="2">
    <source>
        <dbReference type="ARBA" id="ARBA00022801"/>
    </source>
</evidence>
<accession>A0A0M0L6F0</accession>